<dbReference type="PANTHER" id="PTHR35372">
    <property type="entry name" value="ATP BINDING PROTEIN-RELATED"/>
    <property type="match status" value="1"/>
</dbReference>
<keyword evidence="6" id="KW-1185">Reference proteome</keyword>
<evidence type="ECO:0000313" key="6">
    <source>
        <dbReference type="Proteomes" id="UP001054837"/>
    </source>
</evidence>
<evidence type="ECO:0000313" key="5">
    <source>
        <dbReference type="EMBL" id="GIY77288.1"/>
    </source>
</evidence>
<keyword evidence="2" id="KW-0378">Hydrolase</keyword>
<evidence type="ECO:0000259" key="4">
    <source>
        <dbReference type="PROSITE" id="PS51206"/>
    </source>
</evidence>
<dbReference type="GO" id="GO:0016787">
    <property type="term" value="F:hydrolase activity"/>
    <property type="evidence" value="ECO:0007669"/>
    <property type="project" value="UniProtKB-KW"/>
</dbReference>
<dbReference type="PROSITE" id="PS51206">
    <property type="entry name" value="SF3_HELICASE_1"/>
    <property type="match status" value="1"/>
</dbReference>
<dbReference type="InterPro" id="IPR014015">
    <property type="entry name" value="Helicase_SF3_DNA-vir"/>
</dbReference>
<dbReference type="AlphaFoldDB" id="A0AAV4W4G8"/>
<evidence type="ECO:0000256" key="1">
    <source>
        <dbReference type="ARBA" id="ARBA00022741"/>
    </source>
</evidence>
<gene>
    <name evidence="5" type="primary">ATPase</name>
    <name evidence="5" type="ORF">CDAR_422701</name>
</gene>
<evidence type="ECO:0000256" key="2">
    <source>
        <dbReference type="ARBA" id="ARBA00022801"/>
    </source>
</evidence>
<comment type="caution">
    <text evidence="5">The sequence shown here is derived from an EMBL/GenBank/DDBJ whole genome shotgun (WGS) entry which is preliminary data.</text>
</comment>
<dbReference type="Proteomes" id="UP001054837">
    <property type="component" value="Unassembled WGS sequence"/>
</dbReference>
<dbReference type="EMBL" id="BPLQ01014095">
    <property type="protein sequence ID" value="GIY77288.1"/>
    <property type="molecule type" value="Genomic_DNA"/>
</dbReference>
<dbReference type="InterPro" id="IPR014818">
    <property type="entry name" value="Phage/plasmid_primase_P4_C"/>
</dbReference>
<dbReference type="GO" id="GO:0005524">
    <property type="term" value="F:ATP binding"/>
    <property type="evidence" value="ECO:0007669"/>
    <property type="project" value="UniProtKB-KW"/>
</dbReference>
<dbReference type="Pfam" id="PF08706">
    <property type="entry name" value="D5_N"/>
    <property type="match status" value="1"/>
</dbReference>
<protein>
    <submittedName>
        <fullName evidence="5">ATPase</fullName>
    </submittedName>
</protein>
<organism evidence="5 6">
    <name type="scientific">Caerostris darwini</name>
    <dbReference type="NCBI Taxonomy" id="1538125"/>
    <lineage>
        <taxon>Eukaryota</taxon>
        <taxon>Metazoa</taxon>
        <taxon>Ecdysozoa</taxon>
        <taxon>Arthropoda</taxon>
        <taxon>Chelicerata</taxon>
        <taxon>Arachnida</taxon>
        <taxon>Araneae</taxon>
        <taxon>Araneomorphae</taxon>
        <taxon>Entelegynae</taxon>
        <taxon>Araneoidea</taxon>
        <taxon>Araneidae</taxon>
        <taxon>Caerostris</taxon>
    </lineage>
</organism>
<dbReference type="InterPro" id="IPR051620">
    <property type="entry name" value="ORF904-like_C"/>
</dbReference>
<dbReference type="InterPro" id="IPR027417">
    <property type="entry name" value="P-loop_NTPase"/>
</dbReference>
<feature type="domain" description="SF3 helicase" evidence="4">
    <location>
        <begin position="348"/>
        <end position="517"/>
    </location>
</feature>
<keyword evidence="3" id="KW-0067">ATP-binding</keyword>
<name>A0AAV4W4G8_9ARAC</name>
<keyword evidence="1" id="KW-0547">Nucleotide-binding</keyword>
<reference evidence="5 6" key="1">
    <citation type="submission" date="2021-06" db="EMBL/GenBank/DDBJ databases">
        <title>Caerostris darwini draft genome.</title>
        <authorList>
            <person name="Kono N."/>
            <person name="Arakawa K."/>
        </authorList>
    </citation>
    <scope>NUCLEOTIDE SEQUENCE [LARGE SCALE GENOMIC DNA]</scope>
</reference>
<evidence type="ECO:0000256" key="3">
    <source>
        <dbReference type="ARBA" id="ARBA00022840"/>
    </source>
</evidence>
<proteinExistence type="predicted"/>
<dbReference type="Gene3D" id="3.40.50.300">
    <property type="entry name" value="P-loop containing nucleotide triphosphate hydrolases"/>
    <property type="match status" value="1"/>
</dbReference>
<sequence>MMHNTLSKRRPVKRKLSDNAFDAFHTLLCERRILGQNDSKVYKIDRSIQDDKLIMVQQDLVVMSDWAMVLQYSNMSFINHLTDCVSIHNSLERVDAKFSGPCVCKFINQNTQRYETLNGFGKFDLINPHDKQFAYIRFQNSNITANKTLLHIVHRETAIACRTFLGLHLPFDLKMDHLYINSVSNATDEVRSHYQFIEDLFKACSEIYFRERYCHIPNDSTYLCDGGVWRKISNLELENILCDAIQTNVPDLHAKEIKCVGQSNHLVHLRHRFQAKITDATLMNKLDAQLNLFPLKNGVWDFTNQEFRPIRWNDHVHVTADWDYSAAESAQYRETVMHFMEQVLPVQQEREYVLHFFGRLLTGCRPEKQFLILTDKRKGNNGKSTFMTLMQRVFSKFSVSNGAKIICLAASKESVNSHDAGLANLKGVRLLVSEELKKNQTLNAAFLKAITGGEYTVTGRNIFSAEQFKYTWKAGIVLIHNEHDFPKFDCSDDALVARMVVCPFRSKFVEDPKDVDEEYTFQRDPDINTHFNSWRSSVLDILRENRDHVTIPESMREWKLDIYTFNNTIEQWLDEYVTITRDDNDELGMQQLAHIFFQHNTSINILQREFIATVQNWIKKNQLVFKNRIQLKMDGYRKNRRNVIFGIKLCLDEPNQA</sequence>
<dbReference type="PANTHER" id="PTHR35372:SF2">
    <property type="entry name" value="SF3 HELICASE DOMAIN-CONTAINING PROTEIN"/>
    <property type="match status" value="1"/>
</dbReference>
<accession>A0AAV4W4G8</accession>